<feature type="transmembrane region" description="Helical" evidence="2">
    <location>
        <begin position="146"/>
        <end position="171"/>
    </location>
</feature>
<accession>A0A8H6XKS1</accession>
<comment type="caution">
    <text evidence="4">The sequence shown here is derived from an EMBL/GenBank/DDBJ whole genome shotgun (WGS) entry which is preliminary data.</text>
</comment>
<feature type="transmembrane region" description="Helical" evidence="2">
    <location>
        <begin position="12"/>
        <end position="34"/>
    </location>
</feature>
<evidence type="ECO:0000256" key="2">
    <source>
        <dbReference type="SAM" id="Phobius"/>
    </source>
</evidence>
<feature type="region of interest" description="Disordered" evidence="1">
    <location>
        <begin position="282"/>
        <end position="310"/>
    </location>
</feature>
<keyword evidence="2" id="KW-1133">Transmembrane helix</keyword>
<gene>
    <name evidence="4" type="ORF">MVEN_01834100</name>
</gene>
<dbReference type="Proteomes" id="UP000620124">
    <property type="component" value="Unassembled WGS sequence"/>
</dbReference>
<feature type="transmembrane region" description="Helical" evidence="2">
    <location>
        <begin position="114"/>
        <end position="134"/>
    </location>
</feature>
<evidence type="ECO:0000256" key="1">
    <source>
        <dbReference type="SAM" id="MobiDB-lite"/>
    </source>
</evidence>
<evidence type="ECO:0000313" key="4">
    <source>
        <dbReference type="EMBL" id="KAF7342449.1"/>
    </source>
</evidence>
<dbReference type="Pfam" id="PF20152">
    <property type="entry name" value="DUF6534"/>
    <property type="match status" value="1"/>
</dbReference>
<evidence type="ECO:0000259" key="3">
    <source>
        <dbReference type="Pfam" id="PF20152"/>
    </source>
</evidence>
<organism evidence="4 5">
    <name type="scientific">Mycena venus</name>
    <dbReference type="NCBI Taxonomy" id="2733690"/>
    <lineage>
        <taxon>Eukaryota</taxon>
        <taxon>Fungi</taxon>
        <taxon>Dikarya</taxon>
        <taxon>Basidiomycota</taxon>
        <taxon>Agaricomycotina</taxon>
        <taxon>Agaricomycetes</taxon>
        <taxon>Agaricomycetidae</taxon>
        <taxon>Agaricales</taxon>
        <taxon>Marasmiineae</taxon>
        <taxon>Mycenaceae</taxon>
        <taxon>Mycena</taxon>
    </lineage>
</organism>
<proteinExistence type="predicted"/>
<sequence>MAESLEELLLIMVLSSWLNVALYTLELVLCWRYFTRPSRPLIHKIGVAVLVFFDSVCTVAGGVGVCLAVVRSPITNLRLLLSPLATQIFTTYVSAVISQLFLSNLFYVLTGNKIVTGILLILIFVHLGFSWASAISSLTTLNLGGITFTTTTVGAVSCAATDLIIAASLSWKFWTMMARTNRETSSRSLLRRILILTVSSGAICASNTLVMMILLLKGSDFFEFFFSCQGRVYALTILGNFLVGIPARSQDETQHLDNSNSNFSSNIVVFRSMAVETTVSPIDAPKSSDQLRSKSTRRTPRMSPYATAETADSVQLDDLAFERITKTDLEREDYSSV</sequence>
<feature type="domain" description="DUF6534" evidence="3">
    <location>
        <begin position="159"/>
        <end position="240"/>
    </location>
</feature>
<protein>
    <recommendedName>
        <fullName evidence="3">DUF6534 domain-containing protein</fullName>
    </recommendedName>
</protein>
<reference evidence="4" key="1">
    <citation type="submission" date="2020-05" db="EMBL/GenBank/DDBJ databases">
        <title>Mycena genomes resolve the evolution of fungal bioluminescence.</title>
        <authorList>
            <person name="Tsai I.J."/>
        </authorList>
    </citation>
    <scope>NUCLEOTIDE SEQUENCE</scope>
    <source>
        <strain evidence="4">CCC161011</strain>
    </source>
</reference>
<dbReference type="EMBL" id="JACAZI010000017">
    <property type="protein sequence ID" value="KAF7342449.1"/>
    <property type="molecule type" value="Genomic_DNA"/>
</dbReference>
<feature type="transmembrane region" description="Helical" evidence="2">
    <location>
        <begin position="46"/>
        <end position="70"/>
    </location>
</feature>
<feature type="transmembrane region" description="Helical" evidence="2">
    <location>
        <begin position="192"/>
        <end position="215"/>
    </location>
</feature>
<dbReference type="OrthoDB" id="2977185at2759"/>
<evidence type="ECO:0000313" key="5">
    <source>
        <dbReference type="Proteomes" id="UP000620124"/>
    </source>
</evidence>
<dbReference type="InterPro" id="IPR045339">
    <property type="entry name" value="DUF6534"/>
</dbReference>
<keyword evidence="2" id="KW-0812">Transmembrane</keyword>
<dbReference type="AlphaFoldDB" id="A0A8H6XKS1"/>
<keyword evidence="2" id="KW-0472">Membrane</keyword>
<feature type="transmembrane region" description="Helical" evidence="2">
    <location>
        <begin position="82"/>
        <end position="102"/>
    </location>
</feature>
<name>A0A8H6XKS1_9AGAR</name>
<keyword evidence="5" id="KW-1185">Reference proteome</keyword>